<reference evidence="3" key="1">
    <citation type="journal article" date="2019" name="bioRxiv">
        <title>The Genome of the Zebra Mussel, Dreissena polymorpha: A Resource for Invasive Species Research.</title>
        <authorList>
            <person name="McCartney M.A."/>
            <person name="Auch B."/>
            <person name="Kono T."/>
            <person name="Mallez S."/>
            <person name="Zhang Y."/>
            <person name="Obille A."/>
            <person name="Becker A."/>
            <person name="Abrahante J.E."/>
            <person name="Garbe J."/>
            <person name="Badalamenti J.P."/>
            <person name="Herman A."/>
            <person name="Mangelson H."/>
            <person name="Liachko I."/>
            <person name="Sullivan S."/>
            <person name="Sone E.D."/>
            <person name="Koren S."/>
            <person name="Silverstein K.A.T."/>
            <person name="Beckman K.B."/>
            <person name="Gohl D.M."/>
        </authorList>
    </citation>
    <scope>NUCLEOTIDE SEQUENCE</scope>
    <source>
        <strain evidence="3">Duluth1</strain>
        <tissue evidence="3">Whole animal</tissue>
    </source>
</reference>
<dbReference type="PANTHER" id="PTHR21357:SF4">
    <property type="entry name" value="FAM172 FAMILY PROTEIN HOMOLOG CG10038"/>
    <property type="match status" value="1"/>
</dbReference>
<dbReference type="SUPFAM" id="SSF53474">
    <property type="entry name" value="alpha/beta-Hydrolases"/>
    <property type="match status" value="1"/>
</dbReference>
<dbReference type="GO" id="GO:0031048">
    <property type="term" value="P:regulatory ncRNA-mediated heterochromatin formation"/>
    <property type="evidence" value="ECO:0007669"/>
    <property type="project" value="TreeGrafter"/>
</dbReference>
<organism evidence="3 4">
    <name type="scientific">Dreissena polymorpha</name>
    <name type="common">Zebra mussel</name>
    <name type="synonym">Mytilus polymorpha</name>
    <dbReference type="NCBI Taxonomy" id="45954"/>
    <lineage>
        <taxon>Eukaryota</taxon>
        <taxon>Metazoa</taxon>
        <taxon>Spiralia</taxon>
        <taxon>Lophotrochozoa</taxon>
        <taxon>Mollusca</taxon>
        <taxon>Bivalvia</taxon>
        <taxon>Autobranchia</taxon>
        <taxon>Heteroconchia</taxon>
        <taxon>Euheterodonta</taxon>
        <taxon>Imparidentia</taxon>
        <taxon>Neoheterodontei</taxon>
        <taxon>Myida</taxon>
        <taxon>Dreissenoidea</taxon>
        <taxon>Dreissenidae</taxon>
        <taxon>Dreissena</taxon>
    </lineage>
</organism>
<dbReference type="InterPro" id="IPR053858">
    <property type="entry name" value="Arb2_dom"/>
</dbReference>
<proteinExistence type="predicted"/>
<dbReference type="Gene3D" id="3.40.50.1820">
    <property type="entry name" value="alpha/beta hydrolase"/>
    <property type="match status" value="1"/>
</dbReference>
<dbReference type="AlphaFoldDB" id="A0A9D4KBD3"/>
<dbReference type="EMBL" id="JAIWYP010000004">
    <property type="protein sequence ID" value="KAH3836648.1"/>
    <property type="molecule type" value="Genomic_DNA"/>
</dbReference>
<dbReference type="InterPro" id="IPR048263">
    <property type="entry name" value="Arb2"/>
</dbReference>
<dbReference type="PANTHER" id="PTHR21357">
    <property type="entry name" value="FAM172 FAMILY PROTEIN HOMOLOG CG10038"/>
    <property type="match status" value="1"/>
</dbReference>
<evidence type="ECO:0000256" key="1">
    <source>
        <dbReference type="SAM" id="Phobius"/>
    </source>
</evidence>
<feature type="domain" description="Arb2" evidence="2">
    <location>
        <begin position="55"/>
        <end position="299"/>
    </location>
</feature>
<dbReference type="Proteomes" id="UP000828390">
    <property type="component" value="Unassembled WGS sequence"/>
</dbReference>
<gene>
    <name evidence="3" type="ORF">DPMN_110019</name>
</gene>
<dbReference type="GO" id="GO:0035197">
    <property type="term" value="F:siRNA binding"/>
    <property type="evidence" value="ECO:0007669"/>
    <property type="project" value="TreeGrafter"/>
</dbReference>
<evidence type="ECO:0000313" key="3">
    <source>
        <dbReference type="EMBL" id="KAH3836648.1"/>
    </source>
</evidence>
<sequence length="363" mass="41608">MVVYCQLRSSIAFRFILFFHILFILQFDSAALQTLKMGGQIQKMKKMITGEEPKFPDTLEGFGYHFDKEGRMRSIEKGEPFNFDVKAGDGSYNQKHYNALGEVITNTVYEMLEKEYKLQRTYLPAQAERDQPRSFVFVSGDLYHNSDKLLILIHGNGVVRAGQWARRLIMNDCLDSGTQFPFIKWARENGYAVIVANPNLNVDESSKPVPIKGHSTPEEHVESMWVELVHKAKAKHIAIVAHSYGGVSTVELAKKRLREFEERVFAIALTDSVHSLREQKPHEDLEKFYKKCVINWASAFDPLDAPLLTDNDKVPTVSAGTDKHEYTSFSSMKSIFKFFNKRYEETLHPENRGQHNLLSHLGL</sequence>
<name>A0A9D4KBD3_DREPO</name>
<keyword evidence="1" id="KW-0812">Transmembrane</keyword>
<keyword evidence="1" id="KW-1133">Transmembrane helix</keyword>
<evidence type="ECO:0000313" key="4">
    <source>
        <dbReference type="Proteomes" id="UP000828390"/>
    </source>
</evidence>
<protein>
    <recommendedName>
        <fullName evidence="2">Arb2 domain-containing protein</fullName>
    </recommendedName>
</protein>
<reference evidence="3" key="2">
    <citation type="submission" date="2020-11" db="EMBL/GenBank/DDBJ databases">
        <authorList>
            <person name="McCartney M.A."/>
            <person name="Auch B."/>
            <person name="Kono T."/>
            <person name="Mallez S."/>
            <person name="Becker A."/>
            <person name="Gohl D.M."/>
            <person name="Silverstein K.A.T."/>
            <person name="Koren S."/>
            <person name="Bechman K.B."/>
            <person name="Herman A."/>
            <person name="Abrahante J.E."/>
            <person name="Garbe J."/>
        </authorList>
    </citation>
    <scope>NUCLEOTIDE SEQUENCE</scope>
    <source>
        <strain evidence="3">Duluth1</strain>
        <tissue evidence="3">Whole animal</tissue>
    </source>
</reference>
<evidence type="ECO:0000259" key="2">
    <source>
        <dbReference type="Pfam" id="PF22749"/>
    </source>
</evidence>
<dbReference type="Pfam" id="PF22749">
    <property type="entry name" value="Arb2"/>
    <property type="match status" value="1"/>
</dbReference>
<comment type="caution">
    <text evidence="3">The sequence shown here is derived from an EMBL/GenBank/DDBJ whole genome shotgun (WGS) entry which is preliminary data.</text>
</comment>
<accession>A0A9D4KBD3</accession>
<dbReference type="InterPro" id="IPR029058">
    <property type="entry name" value="AB_hydrolase_fold"/>
</dbReference>
<keyword evidence="1" id="KW-0472">Membrane</keyword>
<dbReference type="GO" id="GO:0005634">
    <property type="term" value="C:nucleus"/>
    <property type="evidence" value="ECO:0007669"/>
    <property type="project" value="TreeGrafter"/>
</dbReference>
<keyword evidence="4" id="KW-1185">Reference proteome</keyword>
<feature type="transmembrane region" description="Helical" evidence="1">
    <location>
        <begin position="12"/>
        <end position="35"/>
    </location>
</feature>